<dbReference type="CDD" id="cd00169">
    <property type="entry name" value="Chemokine"/>
    <property type="match status" value="1"/>
</dbReference>
<evidence type="ECO:0000313" key="4">
    <source>
        <dbReference type="Proteomes" id="UP000504632"/>
    </source>
</evidence>
<keyword evidence="2" id="KW-0732">Signal</keyword>
<dbReference type="OrthoDB" id="9930747at2759"/>
<name>A0A6J2VF22_CHACN</name>
<keyword evidence="4" id="KW-1185">Reference proteome</keyword>
<gene>
    <name evidence="5" type="primary">ccl25a</name>
</gene>
<dbReference type="GeneID" id="115812192"/>
<accession>A0A6J2VF22</accession>
<feature type="signal peptide" evidence="2">
    <location>
        <begin position="1"/>
        <end position="20"/>
    </location>
</feature>
<dbReference type="InterPro" id="IPR039809">
    <property type="entry name" value="Chemokine_b/g/d"/>
</dbReference>
<dbReference type="InterPro" id="IPR001811">
    <property type="entry name" value="Chemokine_IL8-like_dom"/>
</dbReference>
<reference evidence="5" key="1">
    <citation type="submission" date="2025-08" db="UniProtKB">
        <authorList>
            <consortium name="RefSeq"/>
        </authorList>
    </citation>
    <scope>IDENTIFICATION</scope>
</reference>
<dbReference type="AlphaFoldDB" id="A0A6J2VF22"/>
<organism evidence="4 5">
    <name type="scientific">Chanos chanos</name>
    <name type="common">Milkfish</name>
    <name type="synonym">Mugil chanos</name>
    <dbReference type="NCBI Taxonomy" id="29144"/>
    <lineage>
        <taxon>Eukaryota</taxon>
        <taxon>Metazoa</taxon>
        <taxon>Chordata</taxon>
        <taxon>Craniata</taxon>
        <taxon>Vertebrata</taxon>
        <taxon>Euteleostomi</taxon>
        <taxon>Actinopterygii</taxon>
        <taxon>Neopterygii</taxon>
        <taxon>Teleostei</taxon>
        <taxon>Ostariophysi</taxon>
        <taxon>Gonorynchiformes</taxon>
        <taxon>Chanidae</taxon>
        <taxon>Chanos</taxon>
    </lineage>
</organism>
<evidence type="ECO:0000313" key="5">
    <source>
        <dbReference type="RefSeq" id="XP_030630537.1"/>
    </source>
</evidence>
<dbReference type="Proteomes" id="UP000504632">
    <property type="component" value="Chromosome 5"/>
</dbReference>
<evidence type="ECO:0000256" key="1">
    <source>
        <dbReference type="ARBA" id="ARBA00022514"/>
    </source>
</evidence>
<dbReference type="Pfam" id="PF00048">
    <property type="entry name" value="IL8"/>
    <property type="match status" value="1"/>
</dbReference>
<dbReference type="GO" id="GO:0008009">
    <property type="term" value="F:chemokine activity"/>
    <property type="evidence" value="ECO:0007669"/>
    <property type="project" value="InterPro"/>
</dbReference>
<keyword evidence="1" id="KW-0202">Cytokine</keyword>
<dbReference type="SMART" id="SM00199">
    <property type="entry name" value="SCY"/>
    <property type="match status" value="1"/>
</dbReference>
<dbReference type="InterPro" id="IPR036048">
    <property type="entry name" value="Interleukin_8-like_sf"/>
</dbReference>
<dbReference type="CTD" id="100333914"/>
<dbReference type="Gene3D" id="2.40.50.40">
    <property type="match status" value="1"/>
</dbReference>
<dbReference type="RefSeq" id="XP_030630537.1">
    <property type="nucleotide sequence ID" value="XM_030774677.1"/>
</dbReference>
<evidence type="ECO:0000256" key="2">
    <source>
        <dbReference type="SAM" id="SignalP"/>
    </source>
</evidence>
<dbReference type="FunCoup" id="A0A6J2VF22">
    <property type="interactions" value="927"/>
</dbReference>
<dbReference type="GO" id="GO:0005615">
    <property type="term" value="C:extracellular space"/>
    <property type="evidence" value="ECO:0007669"/>
    <property type="project" value="UniProtKB-KW"/>
</dbReference>
<sequence>MRFSLIIFVVLLAILSLTLAQVSYEDCCLRYVSGVKKSTKKMVTSYRRQEMDGGCNIPAIVFKLKRGRQFCADPRQKWVVELMYKVNRKGDRTDKRKVITRQ</sequence>
<evidence type="ECO:0000259" key="3">
    <source>
        <dbReference type="SMART" id="SM00199"/>
    </source>
</evidence>
<dbReference type="GO" id="GO:0006955">
    <property type="term" value="P:immune response"/>
    <property type="evidence" value="ECO:0007669"/>
    <property type="project" value="InterPro"/>
</dbReference>
<proteinExistence type="predicted"/>
<dbReference type="PANTHER" id="PTHR12015">
    <property type="entry name" value="SMALL INDUCIBLE CYTOKINE A"/>
    <property type="match status" value="1"/>
</dbReference>
<dbReference type="InParanoid" id="A0A6J2VF22"/>
<protein>
    <submittedName>
        <fullName evidence="5">C-C motif chemokine 21</fullName>
    </submittedName>
</protein>
<feature type="chain" id="PRO_5026848622" evidence="2">
    <location>
        <begin position="21"/>
        <end position="102"/>
    </location>
</feature>
<dbReference type="PANTHER" id="PTHR12015:SF186">
    <property type="entry name" value="C-C MOTIF CHEMOKINE 21-LIKE-RELATED"/>
    <property type="match status" value="1"/>
</dbReference>
<dbReference type="SUPFAM" id="SSF54117">
    <property type="entry name" value="Interleukin 8-like chemokines"/>
    <property type="match status" value="1"/>
</dbReference>
<feature type="domain" description="Chemokine interleukin-8-like" evidence="3">
    <location>
        <begin position="24"/>
        <end position="86"/>
    </location>
</feature>